<evidence type="ECO:0000259" key="1">
    <source>
        <dbReference type="PROSITE" id="PS50011"/>
    </source>
</evidence>
<dbReference type="SUPFAM" id="SSF56112">
    <property type="entry name" value="Protein kinase-like (PK-like)"/>
    <property type="match status" value="1"/>
</dbReference>
<gene>
    <name evidence="2" type="ORF">P879_12005</name>
</gene>
<feature type="domain" description="Protein kinase" evidence="1">
    <location>
        <begin position="1"/>
        <end position="115"/>
    </location>
</feature>
<feature type="non-terminal residue" evidence="2">
    <location>
        <position position="1"/>
    </location>
</feature>
<feature type="non-terminal residue" evidence="2">
    <location>
        <position position="115"/>
    </location>
</feature>
<dbReference type="GO" id="GO:0004672">
    <property type="term" value="F:protein kinase activity"/>
    <property type="evidence" value="ECO:0007669"/>
    <property type="project" value="InterPro"/>
</dbReference>
<dbReference type="PROSITE" id="PS50011">
    <property type="entry name" value="PROTEIN_KINASE_DOM"/>
    <property type="match status" value="1"/>
</dbReference>
<sequence length="115" mass="13211">GAFGVVHRCREKATGNFYACKFVNAPTPQDKQTVHNEIEVMKDLNHPKLIRLHEAFEDKDEIAMVMELLTGGELFDRIADDNYQMSEAEVANYIRQVCEGIQHMHDNNIIHLDVK</sequence>
<dbReference type="Pfam" id="PF00069">
    <property type="entry name" value="Pkinase"/>
    <property type="match status" value="1"/>
</dbReference>
<dbReference type="OrthoDB" id="504170at2759"/>
<dbReference type="SMART" id="SM00220">
    <property type="entry name" value="S_TKc"/>
    <property type="match status" value="1"/>
</dbReference>
<dbReference type="InterPro" id="IPR011009">
    <property type="entry name" value="Kinase-like_dom_sf"/>
</dbReference>
<evidence type="ECO:0000313" key="2">
    <source>
        <dbReference type="EMBL" id="KAF8563036.1"/>
    </source>
</evidence>
<dbReference type="InterPro" id="IPR000719">
    <property type="entry name" value="Prot_kinase_dom"/>
</dbReference>
<keyword evidence="3" id="KW-1185">Reference proteome</keyword>
<dbReference type="Gene3D" id="1.10.510.10">
    <property type="entry name" value="Transferase(Phosphotransferase) domain 1"/>
    <property type="match status" value="1"/>
</dbReference>
<comment type="caution">
    <text evidence="2">The sequence shown here is derived from an EMBL/GenBank/DDBJ whole genome shotgun (WGS) entry which is preliminary data.</text>
</comment>
<dbReference type="Gene3D" id="3.30.200.20">
    <property type="entry name" value="Phosphorylase Kinase, domain 1"/>
    <property type="match status" value="1"/>
</dbReference>
<dbReference type="AlphaFoldDB" id="A0A8T0D6I4"/>
<dbReference type="PANTHER" id="PTHR24347">
    <property type="entry name" value="SERINE/THREONINE-PROTEIN KINASE"/>
    <property type="match status" value="1"/>
</dbReference>
<dbReference type="GO" id="GO:0005524">
    <property type="term" value="F:ATP binding"/>
    <property type="evidence" value="ECO:0007669"/>
    <property type="project" value="InterPro"/>
</dbReference>
<name>A0A8T0D6I4_9TREM</name>
<proteinExistence type="predicted"/>
<accession>A0A8T0D6I4</accession>
<dbReference type="EMBL" id="JTDF01014992">
    <property type="protein sequence ID" value="KAF8563036.1"/>
    <property type="molecule type" value="Genomic_DNA"/>
</dbReference>
<organism evidence="2 3">
    <name type="scientific">Paragonimus westermani</name>
    <dbReference type="NCBI Taxonomy" id="34504"/>
    <lineage>
        <taxon>Eukaryota</taxon>
        <taxon>Metazoa</taxon>
        <taxon>Spiralia</taxon>
        <taxon>Lophotrochozoa</taxon>
        <taxon>Platyhelminthes</taxon>
        <taxon>Trematoda</taxon>
        <taxon>Digenea</taxon>
        <taxon>Plagiorchiida</taxon>
        <taxon>Troglotremata</taxon>
        <taxon>Troglotrematidae</taxon>
        <taxon>Paragonimus</taxon>
    </lineage>
</organism>
<protein>
    <recommendedName>
        <fullName evidence="1">Protein kinase domain-containing protein</fullName>
    </recommendedName>
</protein>
<evidence type="ECO:0000313" key="3">
    <source>
        <dbReference type="Proteomes" id="UP000699462"/>
    </source>
</evidence>
<dbReference type="Proteomes" id="UP000699462">
    <property type="component" value="Unassembled WGS sequence"/>
</dbReference>
<reference evidence="2 3" key="1">
    <citation type="submission" date="2019-07" db="EMBL/GenBank/DDBJ databases">
        <title>Annotation for the trematode Paragonimus westermani.</title>
        <authorList>
            <person name="Choi Y.-J."/>
        </authorList>
    </citation>
    <scope>NUCLEOTIDE SEQUENCE [LARGE SCALE GENOMIC DNA]</scope>
    <source>
        <strain evidence="2">180907_Pwestermani</strain>
    </source>
</reference>